<evidence type="ECO:0000313" key="3">
    <source>
        <dbReference type="Proteomes" id="UP001150062"/>
    </source>
</evidence>
<dbReference type="PANTHER" id="PTHR35397">
    <property type="entry name" value="C2 DOMAIN-CONTAINING PROTEIN-RELATED"/>
    <property type="match status" value="1"/>
</dbReference>
<reference evidence="2" key="1">
    <citation type="submission" date="2022-08" db="EMBL/GenBank/DDBJ databases">
        <title>Novel sulfate-reducing endosymbionts in the free-living metamonad Anaeramoeba.</title>
        <authorList>
            <person name="Jerlstrom-Hultqvist J."/>
            <person name="Cepicka I."/>
            <person name="Gallot-Lavallee L."/>
            <person name="Salas-Leiva D."/>
            <person name="Curtis B.A."/>
            <person name="Zahonova K."/>
            <person name="Pipaliya S."/>
            <person name="Dacks J."/>
            <person name="Roger A.J."/>
        </authorList>
    </citation>
    <scope>NUCLEOTIDE SEQUENCE</scope>
    <source>
        <strain evidence="2">Schooner1</strain>
    </source>
</reference>
<dbReference type="Proteomes" id="UP001150062">
    <property type="component" value="Unassembled WGS sequence"/>
</dbReference>
<dbReference type="PANTHER" id="PTHR35397:SF1">
    <property type="entry name" value="ARMADILLO-LIKE HELICAL DOMAIN-CONTAINING PROTEIN"/>
    <property type="match status" value="1"/>
</dbReference>
<feature type="region of interest" description="Disordered" evidence="1">
    <location>
        <begin position="255"/>
        <end position="277"/>
    </location>
</feature>
<dbReference type="EMBL" id="JAOAOG010000006">
    <property type="protein sequence ID" value="KAJ6255294.1"/>
    <property type="molecule type" value="Genomic_DNA"/>
</dbReference>
<sequence length="705" mass="84057">MTDLLFQATHQSTFDCNSIDFVNKFQKNIKQLTKTNYQEEKRCVVLQMLLPILSERSFKSVTDKTRNTLRSHFLDLWCFLIRGLKTTYHHRKKLYSKIIYSLMKREEFCLPKISRKSKNTTNSFLDTQTQHTKSRVEKINNEQECYSKCKRKVRDFLTFYREAMLETQDWVENEMKDTYFLHQDNESIRIFCANVLAISSFRMIDLRKTIHNSLWGEEENQMLKSNPRLSSILSWINKFGTDNLTGLVKTKPVKRRFKTKKQAKKQTKKQTKKDTQKGTEKKSKLCELLYKLEQPYLFSEKFIEDSKNFCKEYLKASNNSKKKKINFFPFGNKQTNWKHSATTARTNSSQSIVRRLERTDETTFQHLKQPLFLMDFISSLHSLILPMVDDEKELFQVPLFKKCLNAFVVSVARMIKFPSAPADDWLYFINRLAKNPICYNLFIRTMLYLTDMHDYASVEHSLDYVQLLLLELKAKNLGFPKELQFDLIEYTLEKLLSSEHQSHNLMGLTFIHNFIYQFPKNLFIKFLYKFLFGKLFAKFFLSPFKLIRQYFSEFIVFQFIHFNPQTQSEKFLNQTHFKIVLNLIQKCEHLAKAEFKQKQSFLKFASYQSNKSLKSIEKKSSNTSFHSTFQFTSSSYNEILKYCNNFQIHHSYRPYVKYAFPQLYHSLRKYSKFYKSAKCDNNFQIPLAHFSVMLFESISSKKKEI</sequence>
<name>A0ABQ8ZEJ6_9EUKA</name>
<feature type="compositionally biased region" description="Basic residues" evidence="1">
    <location>
        <begin position="255"/>
        <end position="271"/>
    </location>
</feature>
<accession>A0ABQ8ZEJ6</accession>
<organism evidence="2 3">
    <name type="scientific">Anaeramoeba flamelloides</name>
    <dbReference type="NCBI Taxonomy" id="1746091"/>
    <lineage>
        <taxon>Eukaryota</taxon>
        <taxon>Metamonada</taxon>
        <taxon>Anaeramoebidae</taxon>
        <taxon>Anaeramoeba</taxon>
    </lineage>
</organism>
<protein>
    <submittedName>
        <fullName evidence="2">Uncharacterized protein</fullName>
    </submittedName>
</protein>
<gene>
    <name evidence="2" type="ORF">M0813_11509</name>
</gene>
<evidence type="ECO:0000313" key="2">
    <source>
        <dbReference type="EMBL" id="KAJ6255294.1"/>
    </source>
</evidence>
<proteinExistence type="predicted"/>
<keyword evidence="3" id="KW-1185">Reference proteome</keyword>
<comment type="caution">
    <text evidence="2">The sequence shown here is derived from an EMBL/GenBank/DDBJ whole genome shotgun (WGS) entry which is preliminary data.</text>
</comment>
<evidence type="ECO:0000256" key="1">
    <source>
        <dbReference type="SAM" id="MobiDB-lite"/>
    </source>
</evidence>